<keyword evidence="5" id="KW-1185">Reference proteome</keyword>
<protein>
    <submittedName>
        <fullName evidence="4">IS110 family transposase</fullName>
    </submittedName>
</protein>
<dbReference type="InterPro" id="IPR002525">
    <property type="entry name" value="Transp_IS110-like_N"/>
</dbReference>
<proteinExistence type="predicted"/>
<dbReference type="NCBIfam" id="NF033542">
    <property type="entry name" value="transpos_IS110"/>
    <property type="match status" value="1"/>
</dbReference>
<dbReference type="Pfam" id="PF01548">
    <property type="entry name" value="DEDD_Tnp_IS110"/>
    <property type="match status" value="1"/>
</dbReference>
<accession>A0ABV9PY85</accession>
<evidence type="ECO:0000313" key="4">
    <source>
        <dbReference type="EMBL" id="MFC4767010.1"/>
    </source>
</evidence>
<name>A0ABV9PY85_9BACL</name>
<evidence type="ECO:0000313" key="5">
    <source>
        <dbReference type="Proteomes" id="UP001596002"/>
    </source>
</evidence>
<feature type="domain" description="Transposase IS116/IS110/IS902 C-terminal" evidence="3">
    <location>
        <begin position="254"/>
        <end position="307"/>
    </location>
</feature>
<dbReference type="EMBL" id="JBHSHC010000041">
    <property type="protein sequence ID" value="MFC4767010.1"/>
    <property type="molecule type" value="Genomic_DNA"/>
</dbReference>
<evidence type="ECO:0000259" key="3">
    <source>
        <dbReference type="Pfam" id="PF02371"/>
    </source>
</evidence>
<dbReference type="PANTHER" id="PTHR33055">
    <property type="entry name" value="TRANSPOSASE FOR INSERTION SEQUENCE ELEMENT IS1111A"/>
    <property type="match status" value="1"/>
</dbReference>
<dbReference type="Proteomes" id="UP001596002">
    <property type="component" value="Unassembled WGS sequence"/>
</dbReference>
<reference evidence="5" key="1">
    <citation type="journal article" date="2019" name="Int. J. Syst. Evol. Microbiol.">
        <title>The Global Catalogue of Microorganisms (GCM) 10K type strain sequencing project: providing services to taxonomists for standard genome sequencing and annotation.</title>
        <authorList>
            <consortium name="The Broad Institute Genomics Platform"/>
            <consortium name="The Broad Institute Genome Sequencing Center for Infectious Disease"/>
            <person name="Wu L."/>
            <person name="Ma J."/>
        </authorList>
    </citation>
    <scope>NUCLEOTIDE SEQUENCE [LARGE SCALE GENOMIC DNA]</scope>
    <source>
        <strain evidence="5">WYCCWR 12678</strain>
    </source>
</reference>
<comment type="caution">
    <text evidence="4">The sequence shown here is derived from an EMBL/GenBank/DDBJ whole genome shotgun (WGS) entry which is preliminary data.</text>
</comment>
<feature type="domain" description="Transposase IS110-like N-terminal" evidence="2">
    <location>
        <begin position="9"/>
        <end position="156"/>
    </location>
</feature>
<dbReference type="PANTHER" id="PTHR33055:SF15">
    <property type="entry name" value="TRANSPOSASE-RELATED"/>
    <property type="match status" value="1"/>
</dbReference>
<evidence type="ECO:0000256" key="1">
    <source>
        <dbReference type="SAM" id="MobiDB-lite"/>
    </source>
</evidence>
<organism evidence="4 5">
    <name type="scientific">Effusibacillus consociatus</name>
    <dbReference type="NCBI Taxonomy" id="1117041"/>
    <lineage>
        <taxon>Bacteria</taxon>
        <taxon>Bacillati</taxon>
        <taxon>Bacillota</taxon>
        <taxon>Bacilli</taxon>
        <taxon>Bacillales</taxon>
        <taxon>Alicyclobacillaceae</taxon>
        <taxon>Effusibacillus</taxon>
    </lineage>
</organism>
<dbReference type="InterPro" id="IPR003346">
    <property type="entry name" value="Transposase_20"/>
</dbReference>
<dbReference type="RefSeq" id="WP_380024899.1">
    <property type="nucleotide sequence ID" value="NZ_JBHSHC010000041.1"/>
</dbReference>
<sequence length="319" mass="35674">MDAIRTCCAGLDVHQANVVVCLLKGSLDRKPEKQIREFPTVLSGLLALADWLEQEGCTDIAMESTGIYWRPIYNVLEATCNITVANAGHIKNIKGRKTDIKDAQWIAELHRCDLIRSSFIPPREIRELRDFTRYRKKLKGYQSAERNRILKVLEDANIKVSTYMSDVFGVSGRLMLEALVNGEVIEPSQVADLAKGKLRAKIPELVQALNGRITKHHRNIIQKSLNHLKFLEQAIADVEADMEQYFTPYQDQLELLQTIPGVGPHTAKVIVAEIGVDMSVFPTAAHISSWAGLSPGNNESAGKKKLQPQPKEMPLSDRV</sequence>
<evidence type="ECO:0000259" key="2">
    <source>
        <dbReference type="Pfam" id="PF01548"/>
    </source>
</evidence>
<dbReference type="Pfam" id="PF02371">
    <property type="entry name" value="Transposase_20"/>
    <property type="match status" value="1"/>
</dbReference>
<gene>
    <name evidence="4" type="ORF">ACFO8Q_06465</name>
</gene>
<feature type="region of interest" description="Disordered" evidence="1">
    <location>
        <begin position="292"/>
        <end position="319"/>
    </location>
</feature>
<dbReference type="InterPro" id="IPR047650">
    <property type="entry name" value="Transpos_IS110"/>
</dbReference>